<dbReference type="InParanoid" id="W7WW52"/>
<evidence type="ECO:0000313" key="2">
    <source>
        <dbReference type="EMBL" id="EWS71065.1"/>
    </source>
</evidence>
<proteinExistence type="predicted"/>
<evidence type="ECO:0000256" key="1">
    <source>
        <dbReference type="SAM" id="Phobius"/>
    </source>
</evidence>
<sequence length="407" mass="47533">MKIPKIACVVISLIIIFNSILALWICYSQAYNTNIKTIASQLQQLKHNLQKNYIHNLRVIDHQSICNQNEQVVEGLISDNKKEYKLQYLVVEDQNNQNQVIQICQEIHFNNSFASSLKNPSNKDQEKQHQCEYKGIKLSPNNQNLCPISNILFSLEESIEGYEKIPIDGNTKTKLFVQRNRIDSSPLVGITLVKQGDLPFLHSSGNLSYNMESICKEKYMSYEGLCQFESNPNLFKLQIIQENQYPMDQECSQLEVLNFNQVNLYFTSYNLKMIDFTLAMLIFGFNVILVITPLVIVFNKVIYLDSLTQYVKWSLVNLLYYYLIRHDYGHINSVIENNCFYTEDLFDKFYNQSKELYNYLDFYFLLQAFLILLTIVLGLCSSKQKEEQKESGNKFTRIGEEEMTFTN</sequence>
<gene>
    <name evidence="2" type="ORF">TTHERM_001001499</name>
</gene>
<feature type="transmembrane region" description="Helical" evidence="1">
    <location>
        <begin position="276"/>
        <end position="298"/>
    </location>
</feature>
<keyword evidence="1" id="KW-0812">Transmembrane</keyword>
<accession>W7WW52</accession>
<protein>
    <submittedName>
        <fullName evidence="2">MHCK/EF2 kinase domain protein, putative</fullName>
    </submittedName>
</protein>
<reference evidence="3" key="1">
    <citation type="journal article" date="2006" name="PLoS Biol.">
        <title>Macronuclear genome sequence of the ciliate Tetrahymena thermophila, a model eukaryote.</title>
        <authorList>
            <person name="Eisen J.A."/>
            <person name="Coyne R.S."/>
            <person name="Wu M."/>
            <person name="Wu D."/>
            <person name="Thiagarajan M."/>
            <person name="Wortman J.R."/>
            <person name="Badger J.H."/>
            <person name="Ren Q."/>
            <person name="Amedeo P."/>
            <person name="Jones K.M."/>
            <person name="Tallon L.J."/>
            <person name="Delcher A.L."/>
            <person name="Salzberg S.L."/>
            <person name="Silva J.C."/>
            <person name="Haas B.J."/>
            <person name="Majoros W.H."/>
            <person name="Farzad M."/>
            <person name="Carlton J.M."/>
            <person name="Smith R.K. Jr."/>
            <person name="Garg J."/>
            <person name="Pearlman R.E."/>
            <person name="Karrer K.M."/>
            <person name="Sun L."/>
            <person name="Manning G."/>
            <person name="Elde N.C."/>
            <person name="Turkewitz A.P."/>
            <person name="Asai D.J."/>
            <person name="Wilkes D.E."/>
            <person name="Wang Y."/>
            <person name="Cai H."/>
            <person name="Collins K."/>
            <person name="Stewart B.A."/>
            <person name="Lee S.R."/>
            <person name="Wilamowska K."/>
            <person name="Weinberg Z."/>
            <person name="Ruzzo W.L."/>
            <person name="Wloga D."/>
            <person name="Gaertig J."/>
            <person name="Frankel J."/>
            <person name="Tsao C.-C."/>
            <person name="Gorovsky M.A."/>
            <person name="Keeling P.J."/>
            <person name="Waller R.F."/>
            <person name="Patron N.J."/>
            <person name="Cherry J.M."/>
            <person name="Stover N.A."/>
            <person name="Krieger C.J."/>
            <person name="del Toro C."/>
            <person name="Ryder H.F."/>
            <person name="Williamson S.C."/>
            <person name="Barbeau R.A."/>
            <person name="Hamilton E.P."/>
            <person name="Orias E."/>
        </authorList>
    </citation>
    <scope>NUCLEOTIDE SEQUENCE [LARGE SCALE GENOMIC DNA]</scope>
    <source>
        <strain evidence="3">SB210</strain>
    </source>
</reference>
<feature type="transmembrane region" description="Helical" evidence="1">
    <location>
        <begin position="362"/>
        <end position="380"/>
    </location>
</feature>
<evidence type="ECO:0000313" key="3">
    <source>
        <dbReference type="Proteomes" id="UP000009168"/>
    </source>
</evidence>
<keyword evidence="2" id="KW-0418">Kinase</keyword>
<dbReference type="EMBL" id="GG662244">
    <property type="protein sequence ID" value="EWS71065.1"/>
    <property type="molecule type" value="Genomic_DNA"/>
</dbReference>
<dbReference type="GO" id="GO:0016301">
    <property type="term" value="F:kinase activity"/>
    <property type="evidence" value="ECO:0007669"/>
    <property type="project" value="UniProtKB-KW"/>
</dbReference>
<keyword evidence="1" id="KW-1133">Transmembrane helix</keyword>
<dbReference type="AlphaFoldDB" id="W7WW52"/>
<organism evidence="2 3">
    <name type="scientific">Tetrahymena thermophila (strain SB210)</name>
    <dbReference type="NCBI Taxonomy" id="312017"/>
    <lineage>
        <taxon>Eukaryota</taxon>
        <taxon>Sar</taxon>
        <taxon>Alveolata</taxon>
        <taxon>Ciliophora</taxon>
        <taxon>Intramacronucleata</taxon>
        <taxon>Oligohymenophorea</taxon>
        <taxon>Hymenostomatida</taxon>
        <taxon>Tetrahymenina</taxon>
        <taxon>Tetrahymenidae</taxon>
        <taxon>Tetrahymena</taxon>
    </lineage>
</organism>
<name>W7WW52_TETTS</name>
<keyword evidence="1" id="KW-0472">Membrane</keyword>
<dbReference type="Proteomes" id="UP000009168">
    <property type="component" value="Unassembled WGS sequence"/>
</dbReference>
<keyword evidence="3" id="KW-1185">Reference proteome</keyword>
<dbReference type="KEGG" id="tet:TTHERM_001001499"/>
<dbReference type="GeneID" id="24441358"/>
<dbReference type="RefSeq" id="XP_012656406.1">
    <property type="nucleotide sequence ID" value="XM_012800952.1"/>
</dbReference>
<keyword evidence="2" id="KW-0808">Transferase</keyword>